<dbReference type="KEGG" id="aprs:BI364_03385"/>
<dbReference type="AlphaFoldDB" id="A0A1D8IL26"/>
<dbReference type="PIRSF" id="PIRSF006402">
    <property type="entry name" value="UCP006402_thioredoxin"/>
    <property type="match status" value="1"/>
</dbReference>
<dbReference type="SUPFAM" id="SSF48208">
    <property type="entry name" value="Six-hairpin glycosidases"/>
    <property type="match status" value="1"/>
</dbReference>
<keyword evidence="3" id="KW-1185">Reference proteome</keyword>
<dbReference type="Gene3D" id="1.50.10.20">
    <property type="match status" value="1"/>
</dbReference>
<dbReference type="InterPro" id="IPR024705">
    <property type="entry name" value="Ssp411"/>
</dbReference>
<feature type="domain" description="Spermatogenesis-associated protein 20-like TRX" evidence="1">
    <location>
        <begin position="7"/>
        <end position="168"/>
    </location>
</feature>
<dbReference type="Gene3D" id="1.50.10.10">
    <property type="match status" value="1"/>
</dbReference>
<organism evidence="2 3">
    <name type="scientific">Acidihalobacter yilgarnensis</name>
    <dbReference type="NCBI Taxonomy" id="2819280"/>
    <lineage>
        <taxon>Bacteria</taxon>
        <taxon>Pseudomonadati</taxon>
        <taxon>Pseudomonadota</taxon>
        <taxon>Gammaproteobacteria</taxon>
        <taxon>Chromatiales</taxon>
        <taxon>Ectothiorhodospiraceae</taxon>
        <taxon>Acidihalobacter</taxon>
    </lineage>
</organism>
<dbReference type="CDD" id="cd02955">
    <property type="entry name" value="SSP411"/>
    <property type="match status" value="1"/>
</dbReference>
<dbReference type="InterPro" id="IPR012341">
    <property type="entry name" value="6hp_glycosidase-like_sf"/>
</dbReference>
<dbReference type="InterPro" id="IPR004879">
    <property type="entry name" value="Ssp411-like_TRX"/>
</dbReference>
<dbReference type="GO" id="GO:0005975">
    <property type="term" value="P:carbohydrate metabolic process"/>
    <property type="evidence" value="ECO:0007669"/>
    <property type="project" value="InterPro"/>
</dbReference>
<dbReference type="Pfam" id="PF03190">
    <property type="entry name" value="Thioredox_DsbH"/>
    <property type="match status" value="1"/>
</dbReference>
<dbReference type="EMBL" id="CP017415">
    <property type="protein sequence ID" value="AOU97170.1"/>
    <property type="molecule type" value="Genomic_DNA"/>
</dbReference>
<evidence type="ECO:0000313" key="2">
    <source>
        <dbReference type="EMBL" id="AOU97170.1"/>
    </source>
</evidence>
<protein>
    <submittedName>
        <fullName evidence="2">Thioredoxin</fullName>
    </submittedName>
</protein>
<name>A0A1D8IL26_9GAMM</name>
<proteinExistence type="predicted"/>
<evidence type="ECO:0000313" key="3">
    <source>
        <dbReference type="Proteomes" id="UP000095401"/>
    </source>
</evidence>
<dbReference type="Proteomes" id="UP000095401">
    <property type="component" value="Chromosome"/>
</dbReference>
<reference evidence="3" key="1">
    <citation type="submission" date="2016-09" db="EMBL/GenBank/DDBJ databases">
        <title>Acidihalobacter prosperus F5.</title>
        <authorList>
            <person name="Khaleque H.N."/>
            <person name="Ramsay J.P."/>
            <person name="Kaksonen A.H."/>
            <person name="Boxall N.J."/>
            <person name="Watkin E.L.J."/>
        </authorList>
    </citation>
    <scope>NUCLEOTIDE SEQUENCE [LARGE SCALE GENOMIC DNA]</scope>
    <source>
        <strain evidence="3">F5</strain>
    </source>
</reference>
<evidence type="ECO:0000259" key="1">
    <source>
        <dbReference type="Pfam" id="PF03190"/>
    </source>
</evidence>
<dbReference type="Gene3D" id="3.40.30.10">
    <property type="entry name" value="Glutaredoxin"/>
    <property type="match status" value="1"/>
</dbReference>
<dbReference type="SUPFAM" id="SSF52833">
    <property type="entry name" value="Thioredoxin-like"/>
    <property type="match status" value="1"/>
</dbReference>
<gene>
    <name evidence="2" type="ORF">BI364_03385</name>
</gene>
<dbReference type="PANTHER" id="PTHR42899">
    <property type="entry name" value="SPERMATOGENESIS-ASSOCIATED PROTEIN 20"/>
    <property type="match status" value="1"/>
</dbReference>
<dbReference type="InterPro" id="IPR036249">
    <property type="entry name" value="Thioredoxin-like_sf"/>
</dbReference>
<dbReference type="RefSeq" id="WP_070077558.1">
    <property type="nucleotide sequence ID" value="NZ_CP017415.1"/>
</dbReference>
<sequence>MMSSATPNRLAEETSPYLLQHADNPVDWYPWGEAALCRSRSEDKPILLSIGYSACHWCHVMAHESFEDPAIAAIMNAHFVNVKVDREERPDIDRIYQTAHHLLTQRGGGWPLTLFLTPDQVPFFAGTYFPKSAHYGLPGFPELLQRLAEIYRERRDDIDQQNAELLGMLAQLGNRALAETPLNAMAIDRARAELSRHYDPTWGGFEAAPKFPHTASLTRLLRHWSSARLDGRDDEQALGMALHTLERMAEGGIFDHLGGGFARYSVDERWMIPHFEKMLYDNGPLLALYAQAHAATGRTDFRTVAEETAAWVMREMQAPEGGYYSSLDADSEGEEGRFYAWTRETVRDTVGEAGYPLFAARYGLDGPANFEGRWHLVGARPLAEAAAAAGFDEAAATARLTAAREHLFALRETRIRPGLDDKILTAWNALMIRGMAIAARHLNRPGYAQSAERALSFIREVLWRDGRLLATCKDGHAHLPAYLDDYAFLIDALLELLQLRWRSDEADFARTLADTLLAHFEDGEHGGFYFTADDHENLIQRPKPMADEAMPSGYGVATRALIRLGHLLGEPRYLEAADRALAAASGAIDQAPSAHCSLLDALEEQLNPTSLVILRGPSEALAPWLARSLTPFAPSRLAFAIPADADDLPAALADKPSGTTPRAYYCHGAHCAPVIDRLESLNAALREDEPAADDAAKPT</sequence>
<dbReference type="InterPro" id="IPR008928">
    <property type="entry name" value="6-hairpin_glycosidase_sf"/>
</dbReference>
<dbReference type="PANTHER" id="PTHR42899:SF1">
    <property type="entry name" value="SPERMATOGENESIS-ASSOCIATED PROTEIN 20"/>
    <property type="match status" value="1"/>
</dbReference>
<accession>A0A1D8IL26</accession>